<feature type="domain" description="BPL/LPL catalytic" evidence="7">
    <location>
        <begin position="14"/>
        <end position="212"/>
    </location>
</feature>
<dbReference type="EMBL" id="NEVT01000009">
    <property type="protein sequence ID" value="OZI69656.1"/>
    <property type="molecule type" value="Genomic_DNA"/>
</dbReference>
<dbReference type="Pfam" id="PF03099">
    <property type="entry name" value="BPL_LplA_LipB"/>
    <property type="match status" value="1"/>
</dbReference>
<proteinExistence type="predicted"/>
<evidence type="ECO:0000313" key="8">
    <source>
        <dbReference type="EMBL" id="OZI69656.1"/>
    </source>
</evidence>
<dbReference type="RefSeq" id="WP_094808015.1">
    <property type="nucleotide sequence ID" value="NZ_NEVT01000009.1"/>
</dbReference>
<dbReference type="Pfam" id="PF02237">
    <property type="entry name" value="BPL_C"/>
    <property type="match status" value="1"/>
</dbReference>
<dbReference type="InterPro" id="IPR003142">
    <property type="entry name" value="BPL_C"/>
</dbReference>
<dbReference type="EC" id="6.3.4.15" evidence="5"/>
<evidence type="ECO:0000313" key="9">
    <source>
        <dbReference type="Proteomes" id="UP000215633"/>
    </source>
</evidence>
<keyword evidence="4" id="KW-0092">Biotin</keyword>
<name>A0A261V6A7_9BORD</name>
<reference evidence="9" key="1">
    <citation type="submission" date="2017-05" db="EMBL/GenBank/DDBJ databases">
        <title>Complete and WGS of Bordetella genogroups.</title>
        <authorList>
            <person name="Spilker T."/>
            <person name="Lipuma J."/>
        </authorList>
    </citation>
    <scope>NUCLEOTIDE SEQUENCE [LARGE SCALE GENOMIC DNA]</scope>
    <source>
        <strain evidence="9">AU8256</strain>
    </source>
</reference>
<evidence type="ECO:0000256" key="6">
    <source>
        <dbReference type="ARBA" id="ARBA00047846"/>
    </source>
</evidence>
<protein>
    <recommendedName>
        <fullName evidence="5">biotin--[biotin carboxyl-carrier protein] ligase</fullName>
        <ecNumber evidence="5">6.3.4.15</ecNumber>
    </recommendedName>
</protein>
<dbReference type="NCBIfam" id="TIGR00121">
    <property type="entry name" value="birA_ligase"/>
    <property type="match status" value="1"/>
</dbReference>
<keyword evidence="1 8" id="KW-0436">Ligase</keyword>
<dbReference type="GO" id="GO:0005737">
    <property type="term" value="C:cytoplasm"/>
    <property type="evidence" value="ECO:0007669"/>
    <property type="project" value="TreeGrafter"/>
</dbReference>
<dbReference type="Gene3D" id="2.30.30.100">
    <property type="match status" value="1"/>
</dbReference>
<keyword evidence="2" id="KW-0547">Nucleotide-binding</keyword>
<evidence type="ECO:0000256" key="2">
    <source>
        <dbReference type="ARBA" id="ARBA00022741"/>
    </source>
</evidence>
<dbReference type="SUPFAM" id="SSF55681">
    <property type="entry name" value="Class II aaRS and biotin synthetases"/>
    <property type="match status" value="1"/>
</dbReference>
<keyword evidence="9" id="KW-1185">Reference proteome</keyword>
<evidence type="ECO:0000256" key="4">
    <source>
        <dbReference type="ARBA" id="ARBA00023267"/>
    </source>
</evidence>
<dbReference type="PANTHER" id="PTHR12835">
    <property type="entry name" value="BIOTIN PROTEIN LIGASE"/>
    <property type="match status" value="1"/>
</dbReference>
<dbReference type="InterPro" id="IPR045864">
    <property type="entry name" value="aa-tRNA-synth_II/BPL/LPL"/>
</dbReference>
<dbReference type="InterPro" id="IPR004143">
    <property type="entry name" value="BPL_LPL_catalytic"/>
</dbReference>
<keyword evidence="3" id="KW-0067">ATP-binding</keyword>
<sequence>MLIDARHTELPAPEALARELSARLDGFQDIAWTASTGSTNANLLARARAGAGSWLQGTHLQQTGRGRAGRTWQNRVGAALMFSCAFPVRMPAGRLPALSPLAGLAACEALRLLAGGAGGLCVKWPNDVQWHDAKLAGVLVESTRDPHVPGGYTVVIGMGLNLRDADTLSQALGRSVADWSCVIEQSGSRPVSAADIVCAVAAAWREAVRELESSGFGAFGRRFDAVDALAGRAVNVVDQGTVLFSGTACGLDDQGRLQLQTAQGLVPVSVGEVSIRPQTTAPA</sequence>
<dbReference type="Gene3D" id="3.30.930.10">
    <property type="entry name" value="Bira Bifunctional Protein, Domain 2"/>
    <property type="match status" value="1"/>
</dbReference>
<dbReference type="AlphaFoldDB" id="A0A261V6A7"/>
<dbReference type="CDD" id="cd16442">
    <property type="entry name" value="BPL"/>
    <property type="match status" value="1"/>
</dbReference>
<dbReference type="Proteomes" id="UP000215633">
    <property type="component" value="Unassembled WGS sequence"/>
</dbReference>
<dbReference type="GO" id="GO:0004077">
    <property type="term" value="F:biotin--[biotin carboxyl-carrier protein] ligase activity"/>
    <property type="evidence" value="ECO:0007669"/>
    <property type="project" value="UniProtKB-EC"/>
</dbReference>
<evidence type="ECO:0000256" key="3">
    <source>
        <dbReference type="ARBA" id="ARBA00022840"/>
    </source>
</evidence>
<organism evidence="8 9">
    <name type="scientific">Bordetella genomosp. 2</name>
    <dbReference type="NCBI Taxonomy" id="1983456"/>
    <lineage>
        <taxon>Bacteria</taxon>
        <taxon>Pseudomonadati</taxon>
        <taxon>Pseudomonadota</taxon>
        <taxon>Betaproteobacteria</taxon>
        <taxon>Burkholderiales</taxon>
        <taxon>Alcaligenaceae</taxon>
        <taxon>Bordetella</taxon>
    </lineage>
</organism>
<comment type="caution">
    <text evidence="8">The sequence shown here is derived from an EMBL/GenBank/DDBJ whole genome shotgun (WGS) entry which is preliminary data.</text>
</comment>
<gene>
    <name evidence="8" type="ORF">CAL24_22845</name>
</gene>
<dbReference type="InterPro" id="IPR008988">
    <property type="entry name" value="Transcriptional_repressor_C"/>
</dbReference>
<dbReference type="GO" id="GO:0005524">
    <property type="term" value="F:ATP binding"/>
    <property type="evidence" value="ECO:0007669"/>
    <property type="project" value="UniProtKB-KW"/>
</dbReference>
<dbReference type="InterPro" id="IPR004408">
    <property type="entry name" value="Biotin_CoA_COase_ligase"/>
</dbReference>
<dbReference type="PROSITE" id="PS51733">
    <property type="entry name" value="BPL_LPL_CATALYTIC"/>
    <property type="match status" value="1"/>
</dbReference>
<dbReference type="SUPFAM" id="SSF50037">
    <property type="entry name" value="C-terminal domain of transcriptional repressors"/>
    <property type="match status" value="1"/>
</dbReference>
<evidence type="ECO:0000256" key="1">
    <source>
        <dbReference type="ARBA" id="ARBA00022598"/>
    </source>
</evidence>
<evidence type="ECO:0000256" key="5">
    <source>
        <dbReference type="ARBA" id="ARBA00024227"/>
    </source>
</evidence>
<accession>A0A261V6A7</accession>
<comment type="catalytic activity">
    <reaction evidence="6">
        <text>biotin + L-lysyl-[protein] + ATP = N(6)-biotinyl-L-lysyl-[protein] + AMP + diphosphate + H(+)</text>
        <dbReference type="Rhea" id="RHEA:11756"/>
        <dbReference type="Rhea" id="RHEA-COMP:9752"/>
        <dbReference type="Rhea" id="RHEA-COMP:10505"/>
        <dbReference type="ChEBI" id="CHEBI:15378"/>
        <dbReference type="ChEBI" id="CHEBI:29969"/>
        <dbReference type="ChEBI" id="CHEBI:30616"/>
        <dbReference type="ChEBI" id="CHEBI:33019"/>
        <dbReference type="ChEBI" id="CHEBI:57586"/>
        <dbReference type="ChEBI" id="CHEBI:83144"/>
        <dbReference type="ChEBI" id="CHEBI:456215"/>
        <dbReference type="EC" id="6.3.4.15"/>
    </reaction>
</comment>
<dbReference type="PANTHER" id="PTHR12835:SF5">
    <property type="entry name" value="BIOTIN--PROTEIN LIGASE"/>
    <property type="match status" value="1"/>
</dbReference>
<evidence type="ECO:0000259" key="7">
    <source>
        <dbReference type="PROSITE" id="PS51733"/>
    </source>
</evidence>